<name>A0A4D4J4Y6_9PSEU</name>
<evidence type="ECO:0000256" key="3">
    <source>
        <dbReference type="ARBA" id="ARBA00022676"/>
    </source>
</evidence>
<keyword evidence="2" id="KW-1003">Cell membrane</keyword>
<dbReference type="PANTHER" id="PTHR33908">
    <property type="entry name" value="MANNOSYLTRANSFERASE YKCB-RELATED"/>
    <property type="match status" value="1"/>
</dbReference>
<proteinExistence type="predicted"/>
<keyword evidence="5 8" id="KW-0812">Transmembrane</keyword>
<dbReference type="EMBL" id="BJFL01000002">
    <property type="protein sequence ID" value="GDY29023.1"/>
    <property type="molecule type" value="Genomic_DNA"/>
</dbReference>
<evidence type="ECO:0000256" key="1">
    <source>
        <dbReference type="ARBA" id="ARBA00004651"/>
    </source>
</evidence>
<feature type="domain" description="Glycosyltransferase RgtA/B/C/D-like" evidence="9">
    <location>
        <begin position="92"/>
        <end position="252"/>
    </location>
</feature>
<dbReference type="InterPro" id="IPR038731">
    <property type="entry name" value="RgtA/B/C-like"/>
</dbReference>
<dbReference type="GO" id="GO:0009103">
    <property type="term" value="P:lipopolysaccharide biosynthetic process"/>
    <property type="evidence" value="ECO:0007669"/>
    <property type="project" value="UniProtKB-ARBA"/>
</dbReference>
<feature type="transmembrane region" description="Helical" evidence="8">
    <location>
        <begin position="192"/>
        <end position="223"/>
    </location>
</feature>
<dbReference type="OrthoDB" id="5166595at2"/>
<dbReference type="AlphaFoldDB" id="A0A4D4J4Y6"/>
<evidence type="ECO:0000313" key="11">
    <source>
        <dbReference type="Proteomes" id="UP000298860"/>
    </source>
</evidence>
<feature type="transmembrane region" description="Helical" evidence="8">
    <location>
        <begin position="156"/>
        <end position="180"/>
    </location>
</feature>
<dbReference type="Pfam" id="PF13231">
    <property type="entry name" value="PMT_2"/>
    <property type="match status" value="1"/>
</dbReference>
<keyword evidence="7 8" id="KW-0472">Membrane</keyword>
<feature type="transmembrane region" description="Helical" evidence="8">
    <location>
        <begin position="364"/>
        <end position="382"/>
    </location>
</feature>
<evidence type="ECO:0000256" key="4">
    <source>
        <dbReference type="ARBA" id="ARBA00022679"/>
    </source>
</evidence>
<keyword evidence="3" id="KW-0328">Glycosyltransferase</keyword>
<gene>
    <name evidence="10" type="ORF">GTS_06560</name>
</gene>
<evidence type="ECO:0000256" key="2">
    <source>
        <dbReference type="ARBA" id="ARBA00022475"/>
    </source>
</evidence>
<dbReference type="GO" id="GO:0005886">
    <property type="term" value="C:plasma membrane"/>
    <property type="evidence" value="ECO:0007669"/>
    <property type="project" value="UniProtKB-SubCell"/>
</dbReference>
<accession>A0A4D4J4Y6</accession>
<reference evidence="11" key="1">
    <citation type="submission" date="2019-04" db="EMBL/GenBank/DDBJ databases">
        <title>Draft genome sequence of Pseudonocardiaceae bacterium SL3-2-4.</title>
        <authorList>
            <person name="Ningsih F."/>
            <person name="Yokota A."/>
            <person name="Sakai Y."/>
            <person name="Nanatani K."/>
            <person name="Yabe S."/>
            <person name="Oetari A."/>
            <person name="Sjamsuridzal W."/>
        </authorList>
    </citation>
    <scope>NUCLEOTIDE SEQUENCE [LARGE SCALE GENOMIC DNA]</scope>
    <source>
        <strain evidence="11">SL3-2-4</strain>
    </source>
</reference>
<evidence type="ECO:0000256" key="5">
    <source>
        <dbReference type="ARBA" id="ARBA00022692"/>
    </source>
</evidence>
<keyword evidence="6 8" id="KW-1133">Transmembrane helix</keyword>
<sequence length="530" mass="55794">MPHGSLPAWFRAAADGGALATRPPSAVAARHPAPTAERPVAVSRAPVSWSAVLPAAVGVLAVLVALSPWYGYYRDELYFRILAAHPGWGYVDTPPLTPLLARAGIWLFGDTVTAVRIPAALCTAVTVVLAALIAAEFGGRRRAQVFAALGTATGMYPLLVGHTLLTNSADLVAWCAVWLFATRALLRGDGRWWLAAGVAVGLAVYDKHLVLLPAIGILAGLAAAGPRRLLLDRRLLVGVALALLIGLPNLLYQAAHDWPQLRMAGAMAAQSGGRNRLLALPGQLALIGVPLVPVWLAGLIGLLRDPRWRAVRALGVAHPVVVAVVMLTDGRIDYAAGTLVPLLAVGCVRLEAWFARPAGRRRMVVAVTANAALSTLFVLPVLPVDLLGRTPVPLVNPEARDGVGWPQLVAQVAAVYQGLPPDERSGAAVLTNDYGEAGAVDRYGGEHHLPPAYSGHNELARWLPPESANAVVAVGIAPERLAAAFDRCTVAGRVDLGAAVRSDEQGVPITVCDGRHLPWAAVWPRLANLH</sequence>
<protein>
    <recommendedName>
        <fullName evidence="9">Glycosyltransferase RgtA/B/C/D-like domain-containing protein</fullName>
    </recommendedName>
</protein>
<organism evidence="10 11">
    <name type="scientific">Gandjariella thermophila</name>
    <dbReference type="NCBI Taxonomy" id="1931992"/>
    <lineage>
        <taxon>Bacteria</taxon>
        <taxon>Bacillati</taxon>
        <taxon>Actinomycetota</taxon>
        <taxon>Actinomycetes</taxon>
        <taxon>Pseudonocardiales</taxon>
        <taxon>Pseudonocardiaceae</taxon>
        <taxon>Gandjariella</taxon>
    </lineage>
</organism>
<feature type="transmembrane region" description="Helical" evidence="8">
    <location>
        <begin position="117"/>
        <end position="135"/>
    </location>
</feature>
<evidence type="ECO:0000256" key="8">
    <source>
        <dbReference type="SAM" id="Phobius"/>
    </source>
</evidence>
<dbReference type="RefSeq" id="WP_137812199.1">
    <property type="nucleotide sequence ID" value="NZ_BJFL01000002.1"/>
</dbReference>
<feature type="transmembrane region" description="Helical" evidence="8">
    <location>
        <begin position="235"/>
        <end position="255"/>
    </location>
</feature>
<evidence type="ECO:0000256" key="7">
    <source>
        <dbReference type="ARBA" id="ARBA00023136"/>
    </source>
</evidence>
<dbReference type="GO" id="GO:0016763">
    <property type="term" value="F:pentosyltransferase activity"/>
    <property type="evidence" value="ECO:0007669"/>
    <property type="project" value="TreeGrafter"/>
</dbReference>
<keyword evidence="4" id="KW-0808">Transferase</keyword>
<evidence type="ECO:0000313" key="10">
    <source>
        <dbReference type="EMBL" id="GDY29023.1"/>
    </source>
</evidence>
<keyword evidence="11" id="KW-1185">Reference proteome</keyword>
<feature type="transmembrane region" description="Helical" evidence="8">
    <location>
        <begin position="47"/>
        <end position="70"/>
    </location>
</feature>
<dbReference type="Proteomes" id="UP000298860">
    <property type="component" value="Unassembled WGS sequence"/>
</dbReference>
<evidence type="ECO:0000256" key="6">
    <source>
        <dbReference type="ARBA" id="ARBA00022989"/>
    </source>
</evidence>
<feature type="transmembrane region" description="Helical" evidence="8">
    <location>
        <begin position="284"/>
        <end position="303"/>
    </location>
</feature>
<dbReference type="PANTHER" id="PTHR33908:SF11">
    <property type="entry name" value="MEMBRANE PROTEIN"/>
    <property type="match status" value="1"/>
</dbReference>
<evidence type="ECO:0000259" key="9">
    <source>
        <dbReference type="Pfam" id="PF13231"/>
    </source>
</evidence>
<dbReference type="InterPro" id="IPR050297">
    <property type="entry name" value="LipidA_mod_glycosyltrf_83"/>
</dbReference>
<comment type="subcellular location">
    <subcellularLocation>
        <location evidence="1">Cell membrane</location>
        <topology evidence="1">Multi-pass membrane protein</topology>
    </subcellularLocation>
</comment>
<comment type="caution">
    <text evidence="10">The sequence shown here is derived from an EMBL/GenBank/DDBJ whole genome shotgun (WGS) entry which is preliminary data.</text>
</comment>